<reference evidence="2 3" key="1">
    <citation type="submission" date="2020-10" db="EMBL/GenBank/DDBJ databases">
        <title>Complete genome sequence of Paludibaculum fermentans P105T, a facultatively anaerobic acidobacterium capable of dissimilatory Fe(III) reduction.</title>
        <authorList>
            <person name="Dedysh S.N."/>
            <person name="Beletsky A.V."/>
            <person name="Kulichevskaya I.S."/>
            <person name="Mardanov A.V."/>
            <person name="Ravin N.V."/>
        </authorList>
    </citation>
    <scope>NUCLEOTIDE SEQUENCE [LARGE SCALE GENOMIC DNA]</scope>
    <source>
        <strain evidence="2 3">P105</strain>
    </source>
</reference>
<dbReference type="InterPro" id="IPR036390">
    <property type="entry name" value="WH_DNA-bd_sf"/>
</dbReference>
<dbReference type="PANTHER" id="PTHR33169">
    <property type="entry name" value="PADR-FAMILY TRANSCRIPTIONAL REGULATOR"/>
    <property type="match status" value="1"/>
</dbReference>
<accession>A0A7S7NQU1</accession>
<dbReference type="InterPro" id="IPR036388">
    <property type="entry name" value="WH-like_DNA-bd_sf"/>
</dbReference>
<proteinExistence type="predicted"/>
<evidence type="ECO:0000313" key="2">
    <source>
        <dbReference type="EMBL" id="QOY88111.1"/>
    </source>
</evidence>
<organism evidence="2 3">
    <name type="scientific">Paludibaculum fermentans</name>
    <dbReference type="NCBI Taxonomy" id="1473598"/>
    <lineage>
        <taxon>Bacteria</taxon>
        <taxon>Pseudomonadati</taxon>
        <taxon>Acidobacteriota</taxon>
        <taxon>Terriglobia</taxon>
        <taxon>Bryobacterales</taxon>
        <taxon>Bryobacteraceae</taxon>
        <taxon>Paludibaculum</taxon>
    </lineage>
</organism>
<dbReference type="PANTHER" id="PTHR33169:SF13">
    <property type="entry name" value="PADR-FAMILY TRANSCRIPTIONAL REGULATOR"/>
    <property type="match status" value="1"/>
</dbReference>
<protein>
    <submittedName>
        <fullName evidence="2">PadR family transcriptional regulator</fullName>
    </submittedName>
</protein>
<dbReference type="SUPFAM" id="SSF46785">
    <property type="entry name" value="Winged helix' DNA-binding domain"/>
    <property type="match status" value="1"/>
</dbReference>
<dbReference type="Pfam" id="PF03551">
    <property type="entry name" value="PadR"/>
    <property type="match status" value="1"/>
</dbReference>
<feature type="domain" description="Transcription regulator PadR N-terminal" evidence="1">
    <location>
        <begin position="18"/>
        <end position="94"/>
    </location>
</feature>
<dbReference type="KEGG" id="pfer:IRI77_36145"/>
<sequence>MPKKKTEQGPLTPAVLHILLALSTGERHGYGIMKQVEADSQGKTKMGPGTLYGSMGRMMEAGLIRESDKRVDPGMDDERRIYYELTGAGRAALEAELQRYRGVVAVAEGRTAYGH</sequence>
<dbReference type="InterPro" id="IPR005149">
    <property type="entry name" value="Tscrpt_reg_PadR_N"/>
</dbReference>
<evidence type="ECO:0000259" key="1">
    <source>
        <dbReference type="Pfam" id="PF03551"/>
    </source>
</evidence>
<dbReference type="AlphaFoldDB" id="A0A7S7NQU1"/>
<dbReference type="Gene3D" id="1.10.10.10">
    <property type="entry name" value="Winged helix-like DNA-binding domain superfamily/Winged helix DNA-binding domain"/>
    <property type="match status" value="1"/>
</dbReference>
<dbReference type="InterPro" id="IPR052509">
    <property type="entry name" value="Metal_resp_DNA-bind_regulator"/>
</dbReference>
<keyword evidence="3" id="KW-1185">Reference proteome</keyword>
<dbReference type="EMBL" id="CP063849">
    <property type="protein sequence ID" value="QOY88111.1"/>
    <property type="molecule type" value="Genomic_DNA"/>
</dbReference>
<name>A0A7S7NQU1_PALFE</name>
<dbReference type="RefSeq" id="WP_194449774.1">
    <property type="nucleotide sequence ID" value="NZ_CP063849.1"/>
</dbReference>
<gene>
    <name evidence="2" type="ORF">IRI77_36145</name>
</gene>
<evidence type="ECO:0000313" key="3">
    <source>
        <dbReference type="Proteomes" id="UP000593892"/>
    </source>
</evidence>
<dbReference type="Proteomes" id="UP000593892">
    <property type="component" value="Chromosome"/>
</dbReference>